<dbReference type="AlphaFoldDB" id="A0A450X0I6"/>
<evidence type="ECO:0000313" key="2">
    <source>
        <dbReference type="EMBL" id="VFK22785.1"/>
    </source>
</evidence>
<dbReference type="EMBL" id="CAADFN010000127">
    <property type="protein sequence ID" value="VFK22785.1"/>
    <property type="molecule type" value="Genomic_DNA"/>
</dbReference>
<dbReference type="Pfam" id="PF18865">
    <property type="entry name" value="AbiJ_NTD5"/>
    <property type="match status" value="1"/>
</dbReference>
<sequence length="250" mass="28547">MASRFSGPQLLRLKNSVVANFSDSNWRELGALTNTLDQVESHDRLLRSLHWGDPDYDGLALIFLRKMIGSNDENLDVVLDYVNKRCTVAGEDISSQQTEGRKFIFSPNVFEVPTDPIEHNLISVMMPFQMELSATYDAINEASRQAGCQCMRADDIWNHSTVVQDVFSLIFRSFIVVCDFSGKNPNVLYETGIAHTLGKYVVPITQSEEDIPFDLRHHRFLKYLNNEQGRAELKDKLKERFITLMNKSHG</sequence>
<protein>
    <recommendedName>
        <fullName evidence="1">AbiJ N-terminal domain-containing protein</fullName>
    </recommendedName>
</protein>
<organism evidence="2">
    <name type="scientific">Candidatus Kentrum sp. LFY</name>
    <dbReference type="NCBI Taxonomy" id="2126342"/>
    <lineage>
        <taxon>Bacteria</taxon>
        <taxon>Pseudomonadati</taxon>
        <taxon>Pseudomonadota</taxon>
        <taxon>Gammaproteobacteria</taxon>
        <taxon>Candidatus Kentrum</taxon>
    </lineage>
</organism>
<feature type="domain" description="AbiJ N-terminal" evidence="1">
    <location>
        <begin position="9"/>
        <end position="89"/>
    </location>
</feature>
<evidence type="ECO:0000259" key="1">
    <source>
        <dbReference type="Pfam" id="PF18865"/>
    </source>
</evidence>
<accession>A0A450X0I6</accession>
<dbReference type="InterPro" id="IPR040508">
    <property type="entry name" value="AbiJ_NTD5"/>
</dbReference>
<name>A0A450X0I6_9GAMM</name>
<reference evidence="2" key="1">
    <citation type="submission" date="2019-02" db="EMBL/GenBank/DDBJ databases">
        <authorList>
            <person name="Gruber-Vodicka R. H."/>
            <person name="Seah K. B. B."/>
        </authorList>
    </citation>
    <scope>NUCLEOTIDE SEQUENCE</scope>
    <source>
        <strain evidence="2">BECK_BY7</strain>
    </source>
</reference>
<gene>
    <name evidence="2" type="ORF">BECKLFY1418C_GA0070996_11279</name>
</gene>
<proteinExistence type="predicted"/>